<dbReference type="Pfam" id="PF00326">
    <property type="entry name" value="Peptidase_S9"/>
    <property type="match status" value="1"/>
</dbReference>
<feature type="domain" description="Peptidase S9 prolyl oligopeptidase catalytic" evidence="3">
    <location>
        <begin position="290"/>
        <end position="351"/>
    </location>
</feature>
<dbReference type="Proteomes" id="UP001590951">
    <property type="component" value="Unassembled WGS sequence"/>
</dbReference>
<evidence type="ECO:0008006" key="7">
    <source>
        <dbReference type="Google" id="ProtNLM"/>
    </source>
</evidence>
<dbReference type="InterPro" id="IPR001375">
    <property type="entry name" value="Peptidase_S9_cat"/>
</dbReference>
<evidence type="ECO:0000259" key="4">
    <source>
        <dbReference type="Pfam" id="PF20434"/>
    </source>
</evidence>
<dbReference type="PANTHER" id="PTHR48081">
    <property type="entry name" value="AB HYDROLASE SUPERFAMILY PROTEIN C4A8.06C"/>
    <property type="match status" value="1"/>
</dbReference>
<reference evidence="5 6" key="1">
    <citation type="submission" date="2024-09" db="EMBL/GenBank/DDBJ databases">
        <title>Rethinking Asexuality: The Enigmatic Case of Functional Sexual Genes in Lepraria (Stereocaulaceae).</title>
        <authorList>
            <person name="Doellman M."/>
            <person name="Sun Y."/>
            <person name="Barcenas-Pena A."/>
            <person name="Lumbsch H.T."/>
            <person name="Grewe F."/>
        </authorList>
    </citation>
    <scope>NUCLEOTIDE SEQUENCE [LARGE SCALE GENOMIC DNA]</scope>
    <source>
        <strain evidence="5 6">Grewe 0041</strain>
    </source>
</reference>
<evidence type="ECO:0000313" key="6">
    <source>
        <dbReference type="Proteomes" id="UP001590951"/>
    </source>
</evidence>
<evidence type="ECO:0000313" key="5">
    <source>
        <dbReference type="EMBL" id="KAL2047877.1"/>
    </source>
</evidence>
<dbReference type="InterPro" id="IPR029058">
    <property type="entry name" value="AB_hydrolase_fold"/>
</dbReference>
<sequence length="379" mass="41441">MSSLEEAGYTSVSYSQGPTPESNTQRLLVASTKEVSTPVRTPTTSLNAGVEYTVDTVVYKEVDGTQILADIYSPTKAPGKAMPVALMIHGGGHMTLSKKAVRPAQASFLLANDILPISLDYRLCPEINLIDGPMTDVRDACGWVQTSLQAIVRSKGITIDSDKFVVIGWSTGGHLAMTTAWTTKEIGVKPPRAILSFYGPTDFESGDLDVRRAEMYPERQMSMDKIVESLPTQPITSYDNGKVDTTGLGWVRPGDARSELVLSLFKEGNGLSMMLNGISDPNWRRRPDDSRVAAISPMAQLRKGIYTTPTFLIHGEKDEIVPFHTALKFADALKVGGIRSGFLPVKGVKHIHDVNLTPGMETWKKQVLPGYEFLLQVLK</sequence>
<name>A0ABR4AQ70_9LECA</name>
<dbReference type="Gene3D" id="3.40.50.1820">
    <property type="entry name" value="alpha/beta hydrolase"/>
    <property type="match status" value="1"/>
</dbReference>
<keyword evidence="1" id="KW-0378">Hydrolase</keyword>
<feature type="compositionally biased region" description="Polar residues" evidence="2">
    <location>
        <begin position="10"/>
        <end position="23"/>
    </location>
</feature>
<accession>A0ABR4AQ70</accession>
<protein>
    <recommendedName>
        <fullName evidence="7">Alpha/beta-hydrolase</fullName>
    </recommendedName>
</protein>
<dbReference type="EMBL" id="JBHFEH010000090">
    <property type="protein sequence ID" value="KAL2047877.1"/>
    <property type="molecule type" value="Genomic_DNA"/>
</dbReference>
<feature type="domain" description="BD-FAE-like" evidence="4">
    <location>
        <begin position="70"/>
        <end position="208"/>
    </location>
</feature>
<keyword evidence="6" id="KW-1185">Reference proteome</keyword>
<dbReference type="Pfam" id="PF20434">
    <property type="entry name" value="BD-FAE"/>
    <property type="match status" value="1"/>
</dbReference>
<dbReference type="InterPro" id="IPR049492">
    <property type="entry name" value="BD-FAE-like_dom"/>
</dbReference>
<organism evidence="5 6">
    <name type="scientific">Lepraria finkii</name>
    <dbReference type="NCBI Taxonomy" id="1340010"/>
    <lineage>
        <taxon>Eukaryota</taxon>
        <taxon>Fungi</taxon>
        <taxon>Dikarya</taxon>
        <taxon>Ascomycota</taxon>
        <taxon>Pezizomycotina</taxon>
        <taxon>Lecanoromycetes</taxon>
        <taxon>OSLEUM clade</taxon>
        <taxon>Lecanoromycetidae</taxon>
        <taxon>Lecanorales</taxon>
        <taxon>Lecanorineae</taxon>
        <taxon>Stereocaulaceae</taxon>
        <taxon>Lepraria</taxon>
    </lineage>
</organism>
<comment type="caution">
    <text evidence="5">The sequence shown here is derived from an EMBL/GenBank/DDBJ whole genome shotgun (WGS) entry which is preliminary data.</text>
</comment>
<evidence type="ECO:0000259" key="3">
    <source>
        <dbReference type="Pfam" id="PF00326"/>
    </source>
</evidence>
<dbReference type="SUPFAM" id="SSF53474">
    <property type="entry name" value="alpha/beta-Hydrolases"/>
    <property type="match status" value="1"/>
</dbReference>
<dbReference type="InterPro" id="IPR050300">
    <property type="entry name" value="GDXG_lipolytic_enzyme"/>
</dbReference>
<evidence type="ECO:0000256" key="1">
    <source>
        <dbReference type="ARBA" id="ARBA00022801"/>
    </source>
</evidence>
<proteinExistence type="predicted"/>
<gene>
    <name evidence="5" type="ORF">ABVK25_011259</name>
</gene>
<evidence type="ECO:0000256" key="2">
    <source>
        <dbReference type="SAM" id="MobiDB-lite"/>
    </source>
</evidence>
<feature type="region of interest" description="Disordered" evidence="2">
    <location>
        <begin position="1"/>
        <end position="23"/>
    </location>
</feature>